<sequence>MSSPSTTSFDVARAKLPPDTVAIVTGAAQGLGKCFAEGLLDKGAKGVIIADINEPGGMKTAQELSDRFGGGRVIFVKCDVTSAAEVEAVFAVTKEKFGAITLVVNNAGICNEKDIELSMGVNFNGVAYGTYTAIKYMSPAEGGRGGKIINISSISGFKPQPLIPIYVAGKAAVEGMTRSLMADPRLSGQGITFGILCPGSVETHSFSQMVLRNPEDDLKTLAKDLDKHVKMDISTVRNAFLQLVLDESWCGKVMVILPEEGIFDGTAAN</sequence>
<dbReference type="OrthoDB" id="37659at2759"/>
<dbReference type="GeneID" id="119718741"/>
<dbReference type="GO" id="GO:0047034">
    <property type="term" value="F:15-hydroxyicosatetraenoate dehydrogenase activity"/>
    <property type="evidence" value="ECO:0007669"/>
    <property type="project" value="UniProtKB-EC"/>
</dbReference>
<evidence type="ECO:0000256" key="15">
    <source>
        <dbReference type="ARBA" id="ARBA00048393"/>
    </source>
</evidence>
<evidence type="ECO:0000256" key="22">
    <source>
        <dbReference type="RuleBase" id="RU000363"/>
    </source>
</evidence>
<accession>A0A913YZA6</accession>
<dbReference type="EnsemblMetazoa" id="XM_038188138.1">
    <property type="protein sequence ID" value="XP_038044066.1"/>
    <property type="gene ID" value="LOC119718741"/>
</dbReference>
<comment type="catalytic activity">
    <reaction evidence="15">
        <text>resolvin D2 + NAD(+) = 7-oxoresolvin D2 + NADH + H(+)</text>
        <dbReference type="Rhea" id="RHEA:53584"/>
        <dbReference type="ChEBI" id="CHEBI:15378"/>
        <dbReference type="ChEBI" id="CHEBI:57540"/>
        <dbReference type="ChEBI" id="CHEBI:57945"/>
        <dbReference type="ChEBI" id="CHEBI:133367"/>
        <dbReference type="ChEBI" id="CHEBI:137497"/>
    </reaction>
    <physiologicalReaction direction="left-to-right" evidence="15">
        <dbReference type="Rhea" id="RHEA:53585"/>
    </physiologicalReaction>
</comment>
<dbReference type="PANTHER" id="PTHR44229:SF4">
    <property type="entry name" value="15-HYDROXYPROSTAGLANDIN DEHYDROGENASE [NAD(+)]"/>
    <property type="match status" value="1"/>
</dbReference>
<dbReference type="PANTHER" id="PTHR44229">
    <property type="entry name" value="15-HYDROXYPROSTAGLANDIN DEHYDROGENASE [NAD(+)]"/>
    <property type="match status" value="1"/>
</dbReference>
<evidence type="ECO:0000256" key="11">
    <source>
        <dbReference type="ARBA" id="ARBA00048008"/>
    </source>
</evidence>
<organism evidence="23 24">
    <name type="scientific">Patiria miniata</name>
    <name type="common">Bat star</name>
    <name type="synonym">Asterina miniata</name>
    <dbReference type="NCBI Taxonomy" id="46514"/>
    <lineage>
        <taxon>Eukaryota</taxon>
        <taxon>Metazoa</taxon>
        <taxon>Echinodermata</taxon>
        <taxon>Eleutherozoa</taxon>
        <taxon>Asterozoa</taxon>
        <taxon>Asteroidea</taxon>
        <taxon>Valvatacea</taxon>
        <taxon>Valvatida</taxon>
        <taxon>Asterinidae</taxon>
        <taxon>Patiria</taxon>
    </lineage>
</organism>
<dbReference type="Proteomes" id="UP000887568">
    <property type="component" value="Unplaced"/>
</dbReference>
<dbReference type="RefSeq" id="XP_038044066.1">
    <property type="nucleotide sequence ID" value="XM_038188138.1"/>
</dbReference>
<dbReference type="PRINTS" id="PR00080">
    <property type="entry name" value="SDRFAMILY"/>
</dbReference>
<evidence type="ECO:0000256" key="3">
    <source>
        <dbReference type="ARBA" id="ARBA00038968"/>
    </source>
</evidence>
<dbReference type="InterPro" id="IPR020904">
    <property type="entry name" value="Sc_DH/Rdtase_CS"/>
</dbReference>
<comment type="catalytic activity">
    <reaction evidence="18">
        <text>prostaglandin E2 + NAD(+) = 15-oxoprostaglandin E2 + NADH + H(+)</text>
        <dbReference type="Rhea" id="RHEA:11876"/>
        <dbReference type="ChEBI" id="CHEBI:15378"/>
        <dbReference type="ChEBI" id="CHEBI:57400"/>
        <dbReference type="ChEBI" id="CHEBI:57540"/>
        <dbReference type="ChEBI" id="CHEBI:57945"/>
        <dbReference type="ChEBI" id="CHEBI:606564"/>
        <dbReference type="EC" id="1.1.1.141"/>
    </reaction>
    <physiologicalReaction direction="left-to-right" evidence="18">
        <dbReference type="Rhea" id="RHEA:11877"/>
    </physiologicalReaction>
</comment>
<comment type="catalytic activity">
    <reaction evidence="14">
        <text>resolvin D1 + NAD(+) = 17-oxoresolvin D1 + NADH + H(+)</text>
        <dbReference type="Rhea" id="RHEA:50128"/>
        <dbReference type="ChEBI" id="CHEBI:15378"/>
        <dbReference type="ChEBI" id="CHEBI:57540"/>
        <dbReference type="ChEBI" id="CHEBI:57945"/>
        <dbReference type="ChEBI" id="CHEBI:132079"/>
        <dbReference type="ChEBI" id="CHEBI:132081"/>
    </reaction>
    <physiologicalReaction direction="left-to-right" evidence="14">
        <dbReference type="Rhea" id="RHEA:50129"/>
    </physiologicalReaction>
</comment>
<evidence type="ECO:0000256" key="4">
    <source>
        <dbReference type="ARBA" id="ARBA00039060"/>
    </source>
</evidence>
<comment type="catalytic activity">
    <reaction evidence="16">
        <text>lipoxin A4 + NAD(+) = 15-oxo-(5S,6R)-dihydroxy-(7E,9E,11Z,13E)-eicosatetraenoate + NADH + H(+)</text>
        <dbReference type="Rhea" id="RHEA:41572"/>
        <dbReference type="ChEBI" id="CHEBI:15378"/>
        <dbReference type="ChEBI" id="CHEBI:57540"/>
        <dbReference type="ChEBI" id="CHEBI:57945"/>
        <dbReference type="ChEBI" id="CHEBI:67026"/>
        <dbReference type="ChEBI" id="CHEBI:78311"/>
    </reaction>
    <physiologicalReaction direction="left-to-right" evidence="16">
        <dbReference type="Rhea" id="RHEA:41573"/>
    </physiologicalReaction>
</comment>
<dbReference type="Pfam" id="PF00106">
    <property type="entry name" value="adh_short"/>
    <property type="match status" value="1"/>
</dbReference>
<evidence type="ECO:0000256" key="2">
    <source>
        <dbReference type="ARBA" id="ARBA00023002"/>
    </source>
</evidence>
<comment type="catalytic activity">
    <reaction evidence="19">
        <text>resolvin D2 + NAD(+) = 16-oxoresolvin D2 + NADH + H(+)</text>
        <dbReference type="Rhea" id="RHEA:53588"/>
        <dbReference type="ChEBI" id="CHEBI:15378"/>
        <dbReference type="ChEBI" id="CHEBI:57540"/>
        <dbReference type="ChEBI" id="CHEBI:57945"/>
        <dbReference type="ChEBI" id="CHEBI:133367"/>
        <dbReference type="ChEBI" id="CHEBI:137498"/>
    </reaction>
    <physiologicalReaction direction="left-to-right" evidence="19">
        <dbReference type="Rhea" id="RHEA:53589"/>
    </physiologicalReaction>
</comment>
<evidence type="ECO:0000256" key="12">
    <source>
        <dbReference type="ARBA" id="ARBA00048140"/>
    </source>
</evidence>
<dbReference type="PRINTS" id="PR00081">
    <property type="entry name" value="GDHRDH"/>
</dbReference>
<dbReference type="InterPro" id="IPR002347">
    <property type="entry name" value="SDR_fam"/>
</dbReference>
<dbReference type="SUPFAM" id="SSF51735">
    <property type="entry name" value="NAD(P)-binding Rossmann-fold domains"/>
    <property type="match status" value="1"/>
</dbReference>
<dbReference type="OMA" id="WECENEI"/>
<comment type="similarity">
    <text evidence="1 22">Belongs to the short-chain dehydrogenases/reductases (SDR) family.</text>
</comment>
<evidence type="ECO:0000256" key="16">
    <source>
        <dbReference type="ARBA" id="ARBA00048535"/>
    </source>
</evidence>
<dbReference type="GO" id="GO:0005737">
    <property type="term" value="C:cytoplasm"/>
    <property type="evidence" value="ECO:0007669"/>
    <property type="project" value="TreeGrafter"/>
</dbReference>
<dbReference type="PROSITE" id="PS00061">
    <property type="entry name" value="ADH_SHORT"/>
    <property type="match status" value="1"/>
</dbReference>
<comment type="catalytic activity">
    <reaction evidence="21">
        <text>resolvin E1 + NAD(+) = 18-oxo-resolvin E1 + NADH + H(+)</text>
        <dbReference type="Rhea" id="RHEA:49244"/>
        <dbReference type="ChEBI" id="CHEBI:15378"/>
        <dbReference type="ChEBI" id="CHEBI:57540"/>
        <dbReference type="ChEBI" id="CHEBI:57945"/>
        <dbReference type="ChEBI" id="CHEBI:91000"/>
        <dbReference type="ChEBI" id="CHEBI:91001"/>
    </reaction>
    <physiologicalReaction direction="left-to-right" evidence="21">
        <dbReference type="Rhea" id="RHEA:49245"/>
    </physiologicalReaction>
</comment>
<comment type="catalytic activity">
    <reaction evidence="10">
        <text>resolvin D1 + NAD(+) = 8-oxoresolvin D1 + NADH + H(+)</text>
        <dbReference type="Rhea" id="RHEA:50124"/>
        <dbReference type="ChEBI" id="CHEBI:15378"/>
        <dbReference type="ChEBI" id="CHEBI:57540"/>
        <dbReference type="ChEBI" id="CHEBI:57945"/>
        <dbReference type="ChEBI" id="CHEBI:132079"/>
        <dbReference type="ChEBI" id="CHEBI:132080"/>
    </reaction>
    <physiologicalReaction direction="left-to-right" evidence="10">
        <dbReference type="Rhea" id="RHEA:50125"/>
    </physiologicalReaction>
</comment>
<dbReference type="EC" id="1.1.1.232" evidence="4"/>
<evidence type="ECO:0000313" key="23">
    <source>
        <dbReference type="EnsemblMetazoa" id="XP_038044066.1"/>
    </source>
</evidence>
<evidence type="ECO:0000256" key="8">
    <source>
        <dbReference type="ARBA" id="ARBA00045705"/>
    </source>
</evidence>
<reference evidence="23" key="1">
    <citation type="submission" date="2022-11" db="UniProtKB">
        <authorList>
            <consortium name="EnsemblMetazoa"/>
        </authorList>
    </citation>
    <scope>IDENTIFICATION</scope>
</reference>
<evidence type="ECO:0000256" key="7">
    <source>
        <dbReference type="ARBA" id="ARBA00042026"/>
    </source>
</evidence>
<dbReference type="GO" id="GO:0016404">
    <property type="term" value="F:15-hydroxyprostaglandin dehydrogenase (NAD+) activity"/>
    <property type="evidence" value="ECO:0007669"/>
    <property type="project" value="UniProtKB-EC"/>
</dbReference>
<keyword evidence="2" id="KW-0560">Oxidoreductase</keyword>
<evidence type="ECO:0000256" key="6">
    <source>
        <dbReference type="ARBA" id="ARBA00041812"/>
    </source>
</evidence>
<comment type="catalytic activity">
    <reaction evidence="11">
        <text>14-hydroxy-(4Z,7Z,10Z,12E,16Z,19Z)-docosahexaenoate + NAD(+) = 14-oxo-(4Z,7Z,10Z,12E,16Z,19Z)-docosahexaenoate + NADH + H(+)</text>
        <dbReference type="Rhea" id="RHEA:48952"/>
        <dbReference type="ChEBI" id="CHEBI:15378"/>
        <dbReference type="ChEBI" id="CHEBI:57540"/>
        <dbReference type="ChEBI" id="CHEBI:57945"/>
        <dbReference type="ChEBI" id="CHEBI:90866"/>
        <dbReference type="ChEBI" id="CHEBI:90867"/>
    </reaction>
    <physiologicalReaction direction="left-to-right" evidence="11">
        <dbReference type="Rhea" id="RHEA:48953"/>
    </physiologicalReaction>
</comment>
<evidence type="ECO:0000256" key="14">
    <source>
        <dbReference type="ARBA" id="ARBA00048170"/>
    </source>
</evidence>
<comment type="catalytic activity">
    <reaction evidence="20">
        <text>(15S)-hydroxy-(5Z,8Z,11Z,13E)-eicosatetraenoate + NAD(+) = 15-oxo-(5Z,8Z,11Z,13E)-eicosatetraenoate + NADH + H(+)</text>
        <dbReference type="Rhea" id="RHEA:23260"/>
        <dbReference type="ChEBI" id="CHEBI:15378"/>
        <dbReference type="ChEBI" id="CHEBI:57409"/>
        <dbReference type="ChEBI" id="CHEBI:57410"/>
        <dbReference type="ChEBI" id="CHEBI:57540"/>
        <dbReference type="ChEBI" id="CHEBI:57945"/>
        <dbReference type="EC" id="1.1.1.232"/>
    </reaction>
    <physiologicalReaction direction="left-to-right" evidence="20">
        <dbReference type="Rhea" id="RHEA:23261"/>
    </physiologicalReaction>
</comment>
<comment type="catalytic activity">
    <reaction evidence="17">
        <text>prostaglandin A1 + NAD(+) = 15-oxo-prostaglandin A1 + NADH + H(+)</text>
        <dbReference type="Rhea" id="RHEA:41263"/>
        <dbReference type="ChEBI" id="CHEBI:15378"/>
        <dbReference type="ChEBI" id="CHEBI:57398"/>
        <dbReference type="ChEBI" id="CHEBI:57540"/>
        <dbReference type="ChEBI" id="CHEBI:57945"/>
        <dbReference type="ChEBI" id="CHEBI:85072"/>
    </reaction>
    <physiologicalReaction direction="left-to-right" evidence="17">
        <dbReference type="Rhea" id="RHEA:41264"/>
    </physiologicalReaction>
</comment>
<dbReference type="Gene3D" id="3.40.50.720">
    <property type="entry name" value="NAD(P)-binding Rossmann-like Domain"/>
    <property type="match status" value="1"/>
</dbReference>
<protein>
    <recommendedName>
        <fullName evidence="5">15-hydroxyprostaglandin dehydrogenase [NAD(+)]</fullName>
        <ecNumber evidence="3">1.1.1.141</ecNumber>
        <ecNumber evidence="4">1.1.1.232</ecNumber>
    </recommendedName>
    <alternativeName>
        <fullName evidence="7">Eicosanoid/docosanoid dehydrogenase [NAD(+)]</fullName>
    </alternativeName>
    <alternativeName>
        <fullName evidence="6">Prostaglandin dehydrogenase 1</fullName>
    </alternativeName>
</protein>
<comment type="catalytic activity">
    <reaction evidence="13">
        <text>(11R)-hydroxy-(5Z,8Z,12E,14Z)-eicosatetraenoate + NAD(+) = 11-oxo-(5Z,8Z,12E,14Z)-eicosatetraenoate + NADH + H(+)</text>
        <dbReference type="Rhea" id="RHEA:48640"/>
        <dbReference type="ChEBI" id="CHEBI:15378"/>
        <dbReference type="ChEBI" id="CHEBI:57540"/>
        <dbReference type="ChEBI" id="CHEBI:57945"/>
        <dbReference type="ChEBI" id="CHEBI:78836"/>
        <dbReference type="ChEBI" id="CHEBI:90697"/>
    </reaction>
    <physiologicalReaction direction="left-to-right" evidence="13">
        <dbReference type="Rhea" id="RHEA:48641"/>
    </physiologicalReaction>
</comment>
<comment type="catalytic activity">
    <reaction evidence="12">
        <text>15-oxo-(5S,6R)-dihydroxy-(7E,9E,11Z)-eicosatrienoate + NADH + H(+) = (5S,6R,15S)-trihydroxy-(7E,9E,11Z)-eicosatrienoate + NAD(+)</text>
        <dbReference type="Rhea" id="RHEA:41596"/>
        <dbReference type="ChEBI" id="CHEBI:15378"/>
        <dbReference type="ChEBI" id="CHEBI:57540"/>
        <dbReference type="ChEBI" id="CHEBI:57945"/>
        <dbReference type="ChEBI" id="CHEBI:78325"/>
        <dbReference type="ChEBI" id="CHEBI:78329"/>
    </reaction>
    <physiologicalReaction direction="left-to-right" evidence="12">
        <dbReference type="Rhea" id="RHEA:41597"/>
    </physiologicalReaction>
</comment>
<dbReference type="AlphaFoldDB" id="A0A913YZA6"/>
<dbReference type="InterPro" id="IPR036291">
    <property type="entry name" value="NAD(P)-bd_dom_sf"/>
</dbReference>
<evidence type="ECO:0000256" key="19">
    <source>
        <dbReference type="ARBA" id="ARBA00048921"/>
    </source>
</evidence>
<evidence type="ECO:0000256" key="5">
    <source>
        <dbReference type="ARBA" id="ARBA00040276"/>
    </source>
</evidence>
<keyword evidence="24" id="KW-1185">Reference proteome</keyword>
<evidence type="ECO:0000256" key="17">
    <source>
        <dbReference type="ARBA" id="ARBA00048611"/>
    </source>
</evidence>
<evidence type="ECO:0000313" key="24">
    <source>
        <dbReference type="Proteomes" id="UP000887568"/>
    </source>
</evidence>
<evidence type="ECO:0000256" key="10">
    <source>
        <dbReference type="ARBA" id="ARBA00047672"/>
    </source>
</evidence>
<evidence type="ECO:0000256" key="18">
    <source>
        <dbReference type="ARBA" id="ARBA00048739"/>
    </source>
</evidence>
<evidence type="ECO:0000256" key="9">
    <source>
        <dbReference type="ARBA" id="ARBA00047325"/>
    </source>
</evidence>
<comment type="function">
    <text evidence="8">Catalyzes the NAD-dependent dehydrogenation (oxidation) of a broad array of hydroxylated polyunsaturated fatty acids (mainly eicosanoids and docosanoids, including prostaglandins, lipoxins and resolvins), yielding their corresponding keto (oxo) metabolites. Decreases the levels of the pro-proliferative prostaglandins such as prostaglandin E2 (whose activity is increased in cancer because of an increase in the expression of cyclooxygenase 2) and generates oxo-fatty acid products that can profoundly influence cell function by abrogating pro-inflammatory cytokine expression. Converts resolvins E1, D1 and D2 to their oxo products, which represents a mode of resolvin inactivation. Resolvin E1 plays important roles during the resolution phase of acute inflammation, while resolvins D1 and D2 have a unique role in obesity-induced adipose inflammation.</text>
</comment>
<proteinExistence type="inferred from homology"/>
<evidence type="ECO:0000256" key="1">
    <source>
        <dbReference type="ARBA" id="ARBA00006484"/>
    </source>
</evidence>
<evidence type="ECO:0000256" key="20">
    <source>
        <dbReference type="ARBA" id="ARBA00049151"/>
    </source>
</evidence>
<dbReference type="EC" id="1.1.1.141" evidence="3"/>
<comment type="catalytic activity">
    <reaction evidence="9">
        <text>prostaglandin E1 + NAD(+) = 15-oxoprostaglandin E1 + NADH + H(+)</text>
        <dbReference type="Rhea" id="RHEA:16477"/>
        <dbReference type="ChEBI" id="CHEBI:15378"/>
        <dbReference type="ChEBI" id="CHEBI:57397"/>
        <dbReference type="ChEBI" id="CHEBI:57401"/>
        <dbReference type="ChEBI" id="CHEBI:57540"/>
        <dbReference type="ChEBI" id="CHEBI:57945"/>
    </reaction>
    <physiologicalReaction direction="left-to-right" evidence="9">
        <dbReference type="Rhea" id="RHEA:16478"/>
    </physiologicalReaction>
</comment>
<evidence type="ECO:0000256" key="21">
    <source>
        <dbReference type="ARBA" id="ARBA00049188"/>
    </source>
</evidence>
<evidence type="ECO:0000256" key="13">
    <source>
        <dbReference type="ARBA" id="ARBA00048144"/>
    </source>
</evidence>
<name>A0A913YZA6_PATMI</name>